<name>A0ABR0AG89_9CRUS</name>
<keyword evidence="2" id="KW-1185">Reference proteome</keyword>
<sequence length="71" mass="7828">MLLLAPGKVDKRERFYAFLGEGILTATESFCTFLRLTTFNRNSTPNEQHQASRSAVYTDEAAVAAAFVALV</sequence>
<proteinExistence type="predicted"/>
<gene>
    <name evidence="1" type="ORF">OUZ56_009526</name>
</gene>
<comment type="caution">
    <text evidence="1">The sequence shown here is derived from an EMBL/GenBank/DDBJ whole genome shotgun (WGS) entry which is preliminary data.</text>
</comment>
<protein>
    <submittedName>
        <fullName evidence="1">Uncharacterized protein</fullName>
    </submittedName>
</protein>
<dbReference type="Proteomes" id="UP001234178">
    <property type="component" value="Unassembled WGS sequence"/>
</dbReference>
<dbReference type="EMBL" id="JAOYFB010000037">
    <property type="protein sequence ID" value="KAK4024138.1"/>
    <property type="molecule type" value="Genomic_DNA"/>
</dbReference>
<evidence type="ECO:0000313" key="2">
    <source>
        <dbReference type="Proteomes" id="UP001234178"/>
    </source>
</evidence>
<organism evidence="1 2">
    <name type="scientific">Daphnia magna</name>
    <dbReference type="NCBI Taxonomy" id="35525"/>
    <lineage>
        <taxon>Eukaryota</taxon>
        <taxon>Metazoa</taxon>
        <taxon>Ecdysozoa</taxon>
        <taxon>Arthropoda</taxon>
        <taxon>Crustacea</taxon>
        <taxon>Branchiopoda</taxon>
        <taxon>Diplostraca</taxon>
        <taxon>Cladocera</taxon>
        <taxon>Anomopoda</taxon>
        <taxon>Daphniidae</taxon>
        <taxon>Daphnia</taxon>
    </lineage>
</organism>
<evidence type="ECO:0000313" key="1">
    <source>
        <dbReference type="EMBL" id="KAK4024138.1"/>
    </source>
</evidence>
<accession>A0ABR0AG89</accession>
<reference evidence="1 2" key="1">
    <citation type="journal article" date="2023" name="Nucleic Acids Res.">
        <title>The hologenome of Daphnia magna reveals possible DNA methylation and microbiome-mediated evolution of the host genome.</title>
        <authorList>
            <person name="Chaturvedi A."/>
            <person name="Li X."/>
            <person name="Dhandapani V."/>
            <person name="Marshall H."/>
            <person name="Kissane S."/>
            <person name="Cuenca-Cambronero M."/>
            <person name="Asole G."/>
            <person name="Calvet F."/>
            <person name="Ruiz-Romero M."/>
            <person name="Marangio P."/>
            <person name="Guigo R."/>
            <person name="Rago D."/>
            <person name="Mirbahai L."/>
            <person name="Eastwood N."/>
            <person name="Colbourne J.K."/>
            <person name="Zhou J."/>
            <person name="Mallon E."/>
            <person name="Orsini L."/>
        </authorList>
    </citation>
    <scope>NUCLEOTIDE SEQUENCE [LARGE SCALE GENOMIC DNA]</scope>
    <source>
        <strain evidence="1">LRV0_1</strain>
    </source>
</reference>